<dbReference type="STRING" id="703135.A0A2A9NT55"/>
<dbReference type="Proteomes" id="UP000242287">
    <property type="component" value="Unassembled WGS sequence"/>
</dbReference>
<reference evidence="2 3" key="1">
    <citation type="submission" date="2014-02" db="EMBL/GenBank/DDBJ databases">
        <title>Transposable element dynamics among asymbiotic and ectomycorrhizal Amanita fungi.</title>
        <authorList>
            <consortium name="DOE Joint Genome Institute"/>
            <person name="Hess J."/>
            <person name="Skrede I."/>
            <person name="Wolfe B."/>
            <person name="LaButti K."/>
            <person name="Ohm R.A."/>
            <person name="Grigoriev I.V."/>
            <person name="Pringle A."/>
        </authorList>
    </citation>
    <scope>NUCLEOTIDE SEQUENCE [LARGE SCALE GENOMIC DNA]</scope>
    <source>
        <strain evidence="2 3">SKay4041</strain>
    </source>
</reference>
<dbReference type="PANTHER" id="PTHR33048:SF47">
    <property type="entry name" value="INTEGRAL MEMBRANE PROTEIN-RELATED"/>
    <property type="match status" value="1"/>
</dbReference>
<evidence type="ECO:0008006" key="4">
    <source>
        <dbReference type="Google" id="ProtNLM"/>
    </source>
</evidence>
<gene>
    <name evidence="2" type="ORF">AMATHDRAFT_143737</name>
</gene>
<dbReference type="InterPro" id="IPR052337">
    <property type="entry name" value="SAT4-like"/>
</dbReference>
<dbReference type="OrthoDB" id="444631at2759"/>
<protein>
    <recommendedName>
        <fullName evidence="4">Integral membrane protein</fullName>
    </recommendedName>
</protein>
<evidence type="ECO:0000256" key="1">
    <source>
        <dbReference type="SAM" id="Phobius"/>
    </source>
</evidence>
<keyword evidence="1" id="KW-0472">Membrane</keyword>
<sequence length="285" mass="31763">MLSGVEGKFVTELRRPKINLINIVTSAVCSSVAIASTLIRLYIRRNRLWADDAWACFSMMSLIVQVVAVFLHSSTGTVGVTRYYLMAVTFYTIIWSARLSLLFSIIRIDPCLKRRAYLLLCACIFIVTCILLISQVFWVCEPKREWKRLNPPQCHLEPQVALFQLTSDVLADATLLLTPIILFRILSDKWLRYRLVAIFSTCIITTILSLVHAVFIIRVGGWKSEIVGLVEDCTSLIVCNIPVIASAATHLGEGYAARRVPRSLSSVSCHVSLPVSTVGSDATLL</sequence>
<keyword evidence="3" id="KW-1185">Reference proteome</keyword>
<keyword evidence="1" id="KW-0812">Transmembrane</keyword>
<evidence type="ECO:0000313" key="3">
    <source>
        <dbReference type="Proteomes" id="UP000242287"/>
    </source>
</evidence>
<feature type="transmembrane region" description="Helical" evidence="1">
    <location>
        <begin position="53"/>
        <end position="71"/>
    </location>
</feature>
<feature type="transmembrane region" description="Helical" evidence="1">
    <location>
        <begin position="195"/>
        <end position="217"/>
    </location>
</feature>
<proteinExistence type="predicted"/>
<evidence type="ECO:0000313" key="2">
    <source>
        <dbReference type="EMBL" id="PFH50956.1"/>
    </source>
</evidence>
<name>A0A2A9NT55_9AGAR</name>
<accession>A0A2A9NT55</accession>
<feature type="transmembrane region" description="Helical" evidence="1">
    <location>
        <begin position="83"/>
        <end position="105"/>
    </location>
</feature>
<feature type="transmembrane region" description="Helical" evidence="1">
    <location>
        <begin position="20"/>
        <end position="41"/>
    </location>
</feature>
<dbReference type="PANTHER" id="PTHR33048">
    <property type="entry name" value="PTH11-LIKE INTEGRAL MEMBRANE PROTEIN (AFU_ORTHOLOGUE AFUA_5G11245)"/>
    <property type="match status" value="1"/>
</dbReference>
<dbReference type="AlphaFoldDB" id="A0A2A9NT55"/>
<dbReference type="EMBL" id="KZ301994">
    <property type="protein sequence ID" value="PFH50956.1"/>
    <property type="molecule type" value="Genomic_DNA"/>
</dbReference>
<feature type="transmembrane region" description="Helical" evidence="1">
    <location>
        <begin position="159"/>
        <end position="183"/>
    </location>
</feature>
<keyword evidence="1" id="KW-1133">Transmembrane helix</keyword>
<organism evidence="2 3">
    <name type="scientific">Amanita thiersii Skay4041</name>
    <dbReference type="NCBI Taxonomy" id="703135"/>
    <lineage>
        <taxon>Eukaryota</taxon>
        <taxon>Fungi</taxon>
        <taxon>Dikarya</taxon>
        <taxon>Basidiomycota</taxon>
        <taxon>Agaricomycotina</taxon>
        <taxon>Agaricomycetes</taxon>
        <taxon>Agaricomycetidae</taxon>
        <taxon>Agaricales</taxon>
        <taxon>Pluteineae</taxon>
        <taxon>Amanitaceae</taxon>
        <taxon>Amanita</taxon>
    </lineage>
</organism>
<feature type="transmembrane region" description="Helical" evidence="1">
    <location>
        <begin position="117"/>
        <end position="139"/>
    </location>
</feature>